<keyword evidence="3" id="KW-0408">Iron</keyword>
<evidence type="ECO:0000256" key="5">
    <source>
        <dbReference type="SAM" id="MobiDB-lite"/>
    </source>
</evidence>
<evidence type="ECO:0000256" key="4">
    <source>
        <dbReference type="ARBA" id="ARBA00038168"/>
    </source>
</evidence>
<feature type="domain" description="Cytochrome b5 heme-binding" evidence="6">
    <location>
        <begin position="199"/>
        <end position="276"/>
    </location>
</feature>
<proteinExistence type="inferred from homology"/>
<keyword evidence="1" id="KW-0349">Heme</keyword>
<sequence length="277" mass="29887">MRKIVALAIVFTLLGINNASAHQPVNLGKSDTTAAKGPLLVDGTISFAVRASFTKAREVRAFRAQLKAGDSLEVQYLIIDKAPENKLKVNQLPTLVITSPSGARQVMKLDERTEFLETYSQTLYFYLGRINKPAESGIYNFTITSKVRSAITLGVGYREVPGDVIRGALPTPAVTPAATPSVSATPTPAPSPSVSSTPEAGITRAQVEMRNSKNACWSIIDEKVYDLTRWIDSHPGGPSYIQFICGKDGTNSFKAQHSGRPNPTARLADFLLGPLAR</sequence>
<gene>
    <name evidence="7" type="ORF">UFOPK1683_00031</name>
</gene>
<dbReference type="PROSITE" id="PS50255">
    <property type="entry name" value="CYTOCHROME_B5_2"/>
    <property type="match status" value="1"/>
</dbReference>
<dbReference type="Pfam" id="PF00173">
    <property type="entry name" value="Cyt-b5"/>
    <property type="match status" value="1"/>
</dbReference>
<protein>
    <submittedName>
        <fullName evidence="7">Unannotated protein</fullName>
    </submittedName>
</protein>
<name>A0A6J6D8M9_9ZZZZ</name>
<dbReference type="InterPro" id="IPR001199">
    <property type="entry name" value="Cyt_B5-like_heme/steroid-bd"/>
</dbReference>
<dbReference type="PANTHER" id="PTHR19359">
    <property type="entry name" value="CYTOCHROME B5"/>
    <property type="match status" value="1"/>
</dbReference>
<dbReference type="SMART" id="SM01117">
    <property type="entry name" value="Cyt-b5"/>
    <property type="match status" value="1"/>
</dbReference>
<keyword evidence="2" id="KW-0479">Metal-binding</keyword>
<organism evidence="7">
    <name type="scientific">freshwater metagenome</name>
    <dbReference type="NCBI Taxonomy" id="449393"/>
    <lineage>
        <taxon>unclassified sequences</taxon>
        <taxon>metagenomes</taxon>
        <taxon>ecological metagenomes</taxon>
    </lineage>
</organism>
<dbReference type="InterPro" id="IPR036400">
    <property type="entry name" value="Cyt_B5-like_heme/steroid_sf"/>
</dbReference>
<evidence type="ECO:0000256" key="2">
    <source>
        <dbReference type="ARBA" id="ARBA00022723"/>
    </source>
</evidence>
<comment type="similarity">
    <text evidence="4">Belongs to the cytochrome b5 family.</text>
</comment>
<evidence type="ECO:0000313" key="7">
    <source>
        <dbReference type="EMBL" id="CAB4560237.1"/>
    </source>
</evidence>
<dbReference type="GO" id="GO:0020037">
    <property type="term" value="F:heme binding"/>
    <property type="evidence" value="ECO:0007669"/>
    <property type="project" value="TreeGrafter"/>
</dbReference>
<dbReference type="GO" id="GO:0046872">
    <property type="term" value="F:metal ion binding"/>
    <property type="evidence" value="ECO:0007669"/>
    <property type="project" value="UniProtKB-KW"/>
</dbReference>
<accession>A0A6J6D8M9</accession>
<dbReference type="SUPFAM" id="SSF55856">
    <property type="entry name" value="Cytochrome b5-like heme/steroid binding domain"/>
    <property type="match status" value="1"/>
</dbReference>
<dbReference type="AlphaFoldDB" id="A0A6J6D8M9"/>
<feature type="region of interest" description="Disordered" evidence="5">
    <location>
        <begin position="175"/>
        <end position="199"/>
    </location>
</feature>
<dbReference type="EMBL" id="CAEZTL010000002">
    <property type="protein sequence ID" value="CAB4560237.1"/>
    <property type="molecule type" value="Genomic_DNA"/>
</dbReference>
<evidence type="ECO:0000259" key="6">
    <source>
        <dbReference type="PROSITE" id="PS50255"/>
    </source>
</evidence>
<dbReference type="Gene3D" id="3.10.120.10">
    <property type="entry name" value="Cytochrome b5-like heme/steroid binding domain"/>
    <property type="match status" value="1"/>
</dbReference>
<reference evidence="7" key="1">
    <citation type="submission" date="2020-05" db="EMBL/GenBank/DDBJ databases">
        <authorList>
            <person name="Chiriac C."/>
            <person name="Salcher M."/>
            <person name="Ghai R."/>
            <person name="Kavagutti S V."/>
        </authorList>
    </citation>
    <scope>NUCLEOTIDE SEQUENCE</scope>
</reference>
<dbReference type="InterPro" id="IPR050668">
    <property type="entry name" value="Cytochrome_b5"/>
</dbReference>
<evidence type="ECO:0000256" key="1">
    <source>
        <dbReference type="ARBA" id="ARBA00022617"/>
    </source>
</evidence>
<dbReference type="GO" id="GO:0016020">
    <property type="term" value="C:membrane"/>
    <property type="evidence" value="ECO:0007669"/>
    <property type="project" value="TreeGrafter"/>
</dbReference>
<evidence type="ECO:0000256" key="3">
    <source>
        <dbReference type="ARBA" id="ARBA00023004"/>
    </source>
</evidence>
<feature type="compositionally biased region" description="Low complexity" evidence="5">
    <location>
        <begin position="175"/>
        <end position="198"/>
    </location>
</feature>